<reference evidence="6 7" key="1">
    <citation type="journal article" date="2012" name="J. Bacteriol.">
        <title>Draft Genome Sequence of Novosphingobium nitrogenifigens Y88T.</title>
        <authorList>
            <person name="Strabala T.J."/>
            <person name="Macdonald L."/>
            <person name="Liu V."/>
            <person name="Smit A.M."/>
        </authorList>
    </citation>
    <scope>NUCLEOTIDE SEQUENCE [LARGE SCALE GENOMIC DNA]</scope>
    <source>
        <strain evidence="6 7">DSM 19370</strain>
    </source>
</reference>
<dbReference type="Proteomes" id="UP000004728">
    <property type="component" value="Unassembled WGS sequence"/>
</dbReference>
<feature type="domain" description="GGDEF" evidence="5">
    <location>
        <begin position="439"/>
        <end position="571"/>
    </location>
</feature>
<evidence type="ECO:0000256" key="2">
    <source>
        <dbReference type="ARBA" id="ARBA00034247"/>
    </source>
</evidence>
<comment type="catalytic activity">
    <reaction evidence="2">
        <text>2 GTP = 3',3'-c-di-GMP + 2 diphosphate</text>
        <dbReference type="Rhea" id="RHEA:24898"/>
        <dbReference type="ChEBI" id="CHEBI:33019"/>
        <dbReference type="ChEBI" id="CHEBI:37565"/>
        <dbReference type="ChEBI" id="CHEBI:58805"/>
        <dbReference type="EC" id="2.7.7.65"/>
    </reaction>
</comment>
<feature type="transmembrane region" description="Helical" evidence="3">
    <location>
        <begin position="332"/>
        <end position="348"/>
    </location>
</feature>
<keyword evidence="4" id="KW-0732">Signal</keyword>
<feature type="chain" id="PRO_5003272407" description="diguanylate cyclase" evidence="4">
    <location>
        <begin position="19"/>
        <end position="600"/>
    </location>
</feature>
<dbReference type="PROSITE" id="PS50887">
    <property type="entry name" value="GGDEF"/>
    <property type="match status" value="1"/>
</dbReference>
<dbReference type="InterPro" id="IPR000160">
    <property type="entry name" value="GGDEF_dom"/>
</dbReference>
<keyword evidence="7" id="KW-1185">Reference proteome</keyword>
<protein>
    <recommendedName>
        <fullName evidence="1">diguanylate cyclase</fullName>
        <ecNumber evidence="1">2.7.7.65</ecNumber>
    </recommendedName>
</protein>
<dbReference type="NCBIfam" id="TIGR00254">
    <property type="entry name" value="GGDEF"/>
    <property type="match status" value="1"/>
</dbReference>
<dbReference type="STRING" id="983920.Y88_1856"/>
<proteinExistence type="predicted"/>
<feature type="transmembrane region" description="Helical" evidence="3">
    <location>
        <begin position="298"/>
        <end position="320"/>
    </location>
</feature>
<keyword evidence="3" id="KW-1133">Transmembrane helix</keyword>
<keyword evidence="3" id="KW-0472">Membrane</keyword>
<name>F1Z4Z1_9SPHN</name>
<dbReference type="Pfam" id="PF00990">
    <property type="entry name" value="GGDEF"/>
    <property type="match status" value="1"/>
</dbReference>
<sequence length="600" mass="63623">MATRLALVLTLLVAPAFAATATTAALSRSDWLPISAFCHATTPIPSAAHDHDLPQRVACSGSPAGYQHGSLWLSGDAHLFQGGRTAPVLMVHSTRFDRLLVGFRHANGVTEWQDVRSGDFGTHWRVGGQMIFAPANFESPLSGIVLRFDRLASTGVLRLRVVEASAAEGQISALSTLTGAGLMLLLIGALYHFAMAVSTRRMFFALQGTWATLMAVWGLVWSQLHLFVFPGMAGTVSSQAGTLIAGLAMMLAALSLSASLEPEQVPRWLRRLSIALALGVGTLAVPLGLLRAGNLDALATVEGVLFLLMVLSIMASMAVAWRRGSAGARTMLGAWSVPLLVMCTSGFFDLGDILWGGGAQMLVILASAWQTVWVALSATRRFAALRLERDRALLAEAAANEQARRDPLTGLANRRGFLETIAPCFDHVAPSGPDDSGEGRVALLLIDIDSFKAINDTYGHDAGDAVLVAIAQRLARWTSPTQSVARLGGEEFALLVTGMGRFALVNFAESIRLGIAACDHRAAQVPIRVTASIGVALAKAGDDFTRLYRAADAALYAAKSAGRDRVVFADDGGEGPPDLLPASRANGTDGVPFFPRREVH</sequence>
<dbReference type="EC" id="2.7.7.65" evidence="1"/>
<dbReference type="GO" id="GO:0052621">
    <property type="term" value="F:diguanylate cyclase activity"/>
    <property type="evidence" value="ECO:0007669"/>
    <property type="project" value="UniProtKB-EC"/>
</dbReference>
<dbReference type="Pfam" id="PF07695">
    <property type="entry name" value="7TMR-DISM_7TM"/>
    <property type="match status" value="1"/>
</dbReference>
<dbReference type="PANTHER" id="PTHR45138">
    <property type="entry name" value="REGULATORY COMPONENTS OF SENSORY TRANSDUCTION SYSTEM"/>
    <property type="match status" value="1"/>
</dbReference>
<dbReference type="RefSeq" id="WP_008068841.1">
    <property type="nucleotide sequence ID" value="NZ_AQWK01000005.1"/>
</dbReference>
<dbReference type="GO" id="GO:0005886">
    <property type="term" value="C:plasma membrane"/>
    <property type="evidence" value="ECO:0007669"/>
    <property type="project" value="TreeGrafter"/>
</dbReference>
<accession>F1Z4Z1</accession>
<dbReference type="InterPro" id="IPR029787">
    <property type="entry name" value="Nucleotide_cyclase"/>
</dbReference>
<evidence type="ECO:0000256" key="3">
    <source>
        <dbReference type="SAM" id="Phobius"/>
    </source>
</evidence>
<dbReference type="InterPro" id="IPR050469">
    <property type="entry name" value="Diguanylate_Cyclase"/>
</dbReference>
<dbReference type="SMART" id="SM00267">
    <property type="entry name" value="GGDEF"/>
    <property type="match status" value="1"/>
</dbReference>
<dbReference type="PANTHER" id="PTHR45138:SF9">
    <property type="entry name" value="DIGUANYLATE CYCLASE DGCM-RELATED"/>
    <property type="match status" value="1"/>
</dbReference>
<organism evidence="6 7">
    <name type="scientific">Novosphingobium nitrogenifigens DSM 19370</name>
    <dbReference type="NCBI Taxonomy" id="983920"/>
    <lineage>
        <taxon>Bacteria</taxon>
        <taxon>Pseudomonadati</taxon>
        <taxon>Pseudomonadota</taxon>
        <taxon>Alphaproteobacteria</taxon>
        <taxon>Sphingomonadales</taxon>
        <taxon>Sphingomonadaceae</taxon>
        <taxon>Novosphingobium</taxon>
    </lineage>
</organism>
<dbReference type="Gene3D" id="3.30.70.270">
    <property type="match status" value="1"/>
</dbReference>
<feature type="signal peptide" evidence="4">
    <location>
        <begin position="1"/>
        <end position="18"/>
    </location>
</feature>
<evidence type="ECO:0000259" key="5">
    <source>
        <dbReference type="PROSITE" id="PS50887"/>
    </source>
</evidence>
<dbReference type="FunFam" id="3.30.70.270:FF:000001">
    <property type="entry name" value="Diguanylate cyclase domain protein"/>
    <property type="match status" value="1"/>
</dbReference>
<dbReference type="InterPro" id="IPR043128">
    <property type="entry name" value="Rev_trsase/Diguanyl_cyclase"/>
</dbReference>
<dbReference type="AlphaFoldDB" id="F1Z4Z1"/>
<dbReference type="SUPFAM" id="SSF55073">
    <property type="entry name" value="Nucleotide cyclase"/>
    <property type="match status" value="1"/>
</dbReference>
<evidence type="ECO:0000256" key="1">
    <source>
        <dbReference type="ARBA" id="ARBA00012528"/>
    </source>
</evidence>
<dbReference type="eggNOG" id="COG3706">
    <property type="taxonomic scope" value="Bacteria"/>
</dbReference>
<keyword evidence="3" id="KW-0812">Transmembrane</keyword>
<dbReference type="CDD" id="cd01949">
    <property type="entry name" value="GGDEF"/>
    <property type="match status" value="1"/>
</dbReference>
<dbReference type="InterPro" id="IPR011623">
    <property type="entry name" value="7TMR_DISM_rcpt_extracell_dom1"/>
</dbReference>
<dbReference type="HOGENOM" id="CLU_493396_0_0_5"/>
<dbReference type="GO" id="GO:1902201">
    <property type="term" value="P:negative regulation of bacterial-type flagellum-dependent cell motility"/>
    <property type="evidence" value="ECO:0007669"/>
    <property type="project" value="TreeGrafter"/>
</dbReference>
<gene>
    <name evidence="6" type="ORF">Y88_1856</name>
</gene>
<feature type="transmembrane region" description="Helical" evidence="3">
    <location>
        <begin position="240"/>
        <end position="260"/>
    </location>
</feature>
<feature type="transmembrane region" description="Helical" evidence="3">
    <location>
        <begin position="203"/>
        <end position="220"/>
    </location>
</feature>
<comment type="caution">
    <text evidence="6">The sequence shown here is derived from an EMBL/GenBank/DDBJ whole genome shotgun (WGS) entry which is preliminary data.</text>
</comment>
<evidence type="ECO:0000313" key="6">
    <source>
        <dbReference type="EMBL" id="EGD59982.1"/>
    </source>
</evidence>
<evidence type="ECO:0000313" key="7">
    <source>
        <dbReference type="Proteomes" id="UP000004728"/>
    </source>
</evidence>
<dbReference type="EMBL" id="AEWJ01000023">
    <property type="protein sequence ID" value="EGD59982.1"/>
    <property type="molecule type" value="Genomic_DNA"/>
</dbReference>
<dbReference type="FunCoup" id="F1Z4Z1">
    <property type="interactions" value="121"/>
</dbReference>
<feature type="transmembrane region" description="Helical" evidence="3">
    <location>
        <begin position="272"/>
        <end position="292"/>
    </location>
</feature>
<dbReference type="GO" id="GO:0043709">
    <property type="term" value="P:cell adhesion involved in single-species biofilm formation"/>
    <property type="evidence" value="ECO:0007669"/>
    <property type="project" value="TreeGrafter"/>
</dbReference>
<evidence type="ECO:0000256" key="4">
    <source>
        <dbReference type="SAM" id="SignalP"/>
    </source>
</evidence>
<feature type="transmembrane region" description="Helical" evidence="3">
    <location>
        <begin position="171"/>
        <end position="191"/>
    </location>
</feature>
<dbReference type="OrthoDB" id="9759607at2"/>
<dbReference type="InParanoid" id="F1Z4Z1"/>